<dbReference type="Proteomes" id="UP000434172">
    <property type="component" value="Unassembled WGS sequence"/>
</dbReference>
<dbReference type="OrthoDB" id="10263401at2759"/>
<dbReference type="EMBL" id="WOWK01000083">
    <property type="protein sequence ID" value="KAF0320409.1"/>
    <property type="molecule type" value="Genomic_DNA"/>
</dbReference>
<protein>
    <submittedName>
        <fullName evidence="1">Uncharacterized protein</fullName>
    </submittedName>
</protein>
<dbReference type="AlphaFoldDB" id="A0A8H3ZHX3"/>
<proteinExistence type="predicted"/>
<keyword evidence="2" id="KW-1185">Reference proteome</keyword>
<evidence type="ECO:0000313" key="1">
    <source>
        <dbReference type="EMBL" id="KAF0320409.1"/>
    </source>
</evidence>
<evidence type="ECO:0000313" key="2">
    <source>
        <dbReference type="Proteomes" id="UP000434172"/>
    </source>
</evidence>
<gene>
    <name evidence="1" type="ORF">GQ607_012335</name>
</gene>
<dbReference type="Pfam" id="PF13376">
    <property type="entry name" value="OmdA"/>
    <property type="match status" value="1"/>
</dbReference>
<organism evidence="1 2">
    <name type="scientific">Colletotrichum asianum</name>
    <dbReference type="NCBI Taxonomy" id="702518"/>
    <lineage>
        <taxon>Eukaryota</taxon>
        <taxon>Fungi</taxon>
        <taxon>Dikarya</taxon>
        <taxon>Ascomycota</taxon>
        <taxon>Pezizomycotina</taxon>
        <taxon>Sordariomycetes</taxon>
        <taxon>Hypocreomycetidae</taxon>
        <taxon>Glomerellales</taxon>
        <taxon>Glomerellaceae</taxon>
        <taxon>Colletotrichum</taxon>
        <taxon>Colletotrichum gloeosporioides species complex</taxon>
    </lineage>
</organism>
<sequence length="62" mass="7473">MEIPLDFQTALEANSEARRFFDALNKTQRYSFLWRIETMKKPETRKRKIGQFVELLAEHKTL</sequence>
<reference evidence="1 2" key="1">
    <citation type="submission" date="2019-12" db="EMBL/GenBank/DDBJ databases">
        <title>A genome sequence resource for the geographically widespread anthracnose pathogen Colletotrichum asianum.</title>
        <authorList>
            <person name="Meng Y."/>
        </authorList>
    </citation>
    <scope>NUCLEOTIDE SEQUENCE [LARGE SCALE GENOMIC DNA]</scope>
    <source>
        <strain evidence="1 2">ICMP 18580</strain>
    </source>
</reference>
<accession>A0A8H3ZHX3</accession>
<comment type="caution">
    <text evidence="1">The sequence shown here is derived from an EMBL/GenBank/DDBJ whole genome shotgun (WGS) entry which is preliminary data.</text>
</comment>
<name>A0A8H3ZHX3_9PEZI</name>